<gene>
    <name evidence="1" type="ORF">PROQFM164_S04g000948</name>
</gene>
<organism evidence="1 2">
    <name type="scientific">Penicillium roqueforti (strain FM164)</name>
    <dbReference type="NCBI Taxonomy" id="1365484"/>
    <lineage>
        <taxon>Eukaryota</taxon>
        <taxon>Fungi</taxon>
        <taxon>Dikarya</taxon>
        <taxon>Ascomycota</taxon>
        <taxon>Pezizomycotina</taxon>
        <taxon>Eurotiomycetes</taxon>
        <taxon>Eurotiomycetidae</taxon>
        <taxon>Eurotiales</taxon>
        <taxon>Aspergillaceae</taxon>
        <taxon>Penicillium</taxon>
    </lineage>
</organism>
<sequence length="56" mass="6525">MDLPFTTRLNGEPVYDSTWSHSLHNLDSILRRLTPLALETDRMQTLAQCVPRGDRW</sequence>
<dbReference type="EMBL" id="HG792018">
    <property type="protein sequence ID" value="CDM36067.1"/>
    <property type="molecule type" value="Genomic_DNA"/>
</dbReference>
<reference evidence="1" key="1">
    <citation type="journal article" date="2014" name="Nat. Commun.">
        <title>Multiple recent horizontal transfers of a large genomic region in cheese making fungi.</title>
        <authorList>
            <person name="Cheeseman K."/>
            <person name="Ropars J."/>
            <person name="Renault P."/>
            <person name="Dupont J."/>
            <person name="Gouzy J."/>
            <person name="Branca A."/>
            <person name="Abraham A.L."/>
            <person name="Ceppi M."/>
            <person name="Conseiller E."/>
            <person name="Debuchy R."/>
            <person name="Malagnac F."/>
            <person name="Goarin A."/>
            <person name="Silar P."/>
            <person name="Lacoste S."/>
            <person name="Sallet E."/>
            <person name="Bensimon A."/>
            <person name="Giraud T."/>
            <person name="Brygoo Y."/>
        </authorList>
    </citation>
    <scope>NUCLEOTIDE SEQUENCE [LARGE SCALE GENOMIC DNA]</scope>
    <source>
        <strain evidence="1">FM164</strain>
    </source>
</reference>
<dbReference type="Proteomes" id="UP000030686">
    <property type="component" value="Unassembled WGS sequence"/>
</dbReference>
<evidence type="ECO:0000313" key="1">
    <source>
        <dbReference type="EMBL" id="CDM36067.1"/>
    </source>
</evidence>
<name>W6R2J8_PENRF</name>
<evidence type="ECO:0000313" key="2">
    <source>
        <dbReference type="Proteomes" id="UP000030686"/>
    </source>
</evidence>
<accession>W6R2J8</accession>
<dbReference type="AlphaFoldDB" id="W6R2J8"/>
<proteinExistence type="predicted"/>
<protein>
    <submittedName>
        <fullName evidence="1">Genomic scaffold, ProqFM164S04</fullName>
    </submittedName>
</protein>
<keyword evidence="2" id="KW-1185">Reference proteome</keyword>